<organism evidence="3 4">
    <name type="scientific">Hibiscus syriacus</name>
    <name type="common">Rose of Sharon</name>
    <dbReference type="NCBI Taxonomy" id="106335"/>
    <lineage>
        <taxon>Eukaryota</taxon>
        <taxon>Viridiplantae</taxon>
        <taxon>Streptophyta</taxon>
        <taxon>Embryophyta</taxon>
        <taxon>Tracheophyta</taxon>
        <taxon>Spermatophyta</taxon>
        <taxon>Magnoliopsida</taxon>
        <taxon>eudicotyledons</taxon>
        <taxon>Gunneridae</taxon>
        <taxon>Pentapetalae</taxon>
        <taxon>rosids</taxon>
        <taxon>malvids</taxon>
        <taxon>Malvales</taxon>
        <taxon>Malvaceae</taxon>
        <taxon>Malvoideae</taxon>
        <taxon>Hibiscus</taxon>
    </lineage>
</organism>
<feature type="transmembrane region" description="Helical" evidence="1">
    <location>
        <begin position="502"/>
        <end position="523"/>
    </location>
</feature>
<dbReference type="EMBL" id="VEPZ02001219">
    <property type="protein sequence ID" value="KAE8686373.1"/>
    <property type="molecule type" value="Genomic_DNA"/>
</dbReference>
<feature type="domain" description="PGG" evidence="2">
    <location>
        <begin position="490"/>
        <end position="601"/>
    </location>
</feature>
<dbReference type="Proteomes" id="UP000436088">
    <property type="component" value="Unassembled WGS sequence"/>
</dbReference>
<dbReference type="SMART" id="SM00248">
    <property type="entry name" value="ANK"/>
    <property type="match status" value="7"/>
</dbReference>
<name>A0A6A2Z458_HIBSY</name>
<gene>
    <name evidence="3" type="ORF">F3Y22_tig00111069pilonHSYRG00151</name>
</gene>
<evidence type="ECO:0000313" key="3">
    <source>
        <dbReference type="EMBL" id="KAE8686373.1"/>
    </source>
</evidence>
<reference evidence="3" key="1">
    <citation type="submission" date="2019-09" db="EMBL/GenBank/DDBJ databases">
        <title>Draft genome information of white flower Hibiscus syriacus.</title>
        <authorList>
            <person name="Kim Y.-M."/>
        </authorList>
    </citation>
    <scope>NUCLEOTIDE SEQUENCE [LARGE SCALE GENOMIC DNA]</scope>
    <source>
        <strain evidence="3">YM2019G1</strain>
    </source>
</reference>
<proteinExistence type="predicted"/>
<dbReference type="InterPro" id="IPR026961">
    <property type="entry name" value="PGG_dom"/>
</dbReference>
<feature type="transmembrane region" description="Helical" evidence="1">
    <location>
        <begin position="580"/>
        <end position="606"/>
    </location>
</feature>
<dbReference type="Pfam" id="PF13637">
    <property type="entry name" value="Ank_4"/>
    <property type="match status" value="1"/>
</dbReference>
<dbReference type="SUPFAM" id="SSF48403">
    <property type="entry name" value="Ankyrin repeat"/>
    <property type="match status" value="2"/>
</dbReference>
<accession>A0A6A2Z458</accession>
<evidence type="ECO:0000256" key="1">
    <source>
        <dbReference type="SAM" id="Phobius"/>
    </source>
</evidence>
<dbReference type="Gene3D" id="1.25.40.20">
    <property type="entry name" value="Ankyrin repeat-containing domain"/>
    <property type="match status" value="2"/>
</dbReference>
<evidence type="ECO:0000313" key="4">
    <source>
        <dbReference type="Proteomes" id="UP000436088"/>
    </source>
</evidence>
<feature type="transmembrane region" description="Helical" evidence="1">
    <location>
        <begin position="613"/>
        <end position="635"/>
    </location>
</feature>
<feature type="transmembrane region" description="Helical" evidence="1">
    <location>
        <begin position="535"/>
        <end position="560"/>
    </location>
</feature>
<sequence length="669" mass="76586">MKEAYVKLLANDVHGLKKIYHENLEALFSRVTVCRDTIFHVAAYRGSEEMLEMLVKLVPPARKRELIRMKNVYGNTVLHEAATTGKIRAADLLISELLFSVDGENDAREREEILADRNKFGETPLFRAAEYGNKMMVMYLAREIERVGNLHKHYTRDDGVSILHIAVIGQHFDTAIWSVEKYPQLAKYKDNNGKTGLHLLAAMTTAFRSSFSYGIFERFVYHSTSFDSYVVDESDNIVPFNSYVVYFFKAFRTNHQGEPSKARHQSGHSKGFKLYCRFWRCLATGWKIIDRMWSQKKMHSSAVVLANLLVRTDSSWFESHEPEEDDTICLERKEDKEEEVKRSVTAEPDTPLFIAASTGIVEIVEEILKEYPQAIEHINKMGQNILHVVTLHRTYKVYDAVMCREEKNRLVRGIDNHGCTILHHAADTKYYHHGSPRHTPAIKLQQEFKWFEEVRTHVPPHFDLHRNKDNKTADKLFKETHLEQLKTAQEWVKNTSQSCSTVAVLVTAVVFAAAYTAPGGFQSGDGKPVLLEKPLYSFFTVMDVAGLASSLTSVVIFLSILTSSLEFEDFQNKVPRNLSLGFTFLFFSITTTMLTFTATILLLVHLKKTWTAILTYVAAFLPSGIFALFQFPLYYEYSIAAAKTIFDFLRKNMPGNWELTKTSISKAMH</sequence>
<protein>
    <submittedName>
        <fullName evidence="3">Ankyrin repeat family protein</fullName>
    </submittedName>
</protein>
<evidence type="ECO:0000259" key="2">
    <source>
        <dbReference type="Pfam" id="PF13962"/>
    </source>
</evidence>
<keyword evidence="1" id="KW-0472">Membrane</keyword>
<keyword evidence="1" id="KW-1133">Transmembrane helix</keyword>
<dbReference type="AlphaFoldDB" id="A0A6A2Z458"/>
<dbReference type="InterPro" id="IPR036770">
    <property type="entry name" value="Ankyrin_rpt-contain_sf"/>
</dbReference>
<keyword evidence="1" id="KW-0812">Transmembrane</keyword>
<dbReference type="GO" id="GO:0016020">
    <property type="term" value="C:membrane"/>
    <property type="evidence" value="ECO:0007669"/>
    <property type="project" value="TreeGrafter"/>
</dbReference>
<dbReference type="Pfam" id="PF13962">
    <property type="entry name" value="PGG"/>
    <property type="match status" value="1"/>
</dbReference>
<comment type="caution">
    <text evidence="3">The sequence shown here is derived from an EMBL/GenBank/DDBJ whole genome shotgun (WGS) entry which is preliminary data.</text>
</comment>
<keyword evidence="4" id="KW-1185">Reference proteome</keyword>
<dbReference type="PANTHER" id="PTHR24177">
    <property type="entry name" value="CASKIN"/>
    <property type="match status" value="1"/>
</dbReference>
<dbReference type="InterPro" id="IPR002110">
    <property type="entry name" value="Ankyrin_rpt"/>
</dbReference>
<dbReference type="PANTHER" id="PTHR24177:SF215">
    <property type="entry name" value="PGG DOMAIN-CONTAINING PROTEIN"/>
    <property type="match status" value="1"/>
</dbReference>